<keyword evidence="3" id="KW-1185">Reference proteome</keyword>
<evidence type="ECO:0000313" key="3">
    <source>
        <dbReference type="Proteomes" id="UP000323708"/>
    </source>
</evidence>
<sequence>MTSKLTFEQLTGQEESHLVEFAGNRLQADAAGAFARLQAAAREAGFALSIASAFRSYARQLDLFNGKARGERPVHDDSGAPLALAQLSPHDRLAAILRFSALPGTSRHHWGTDLDCFDAAAVPADYRLQLSPQEYAAGGPFHALHQWLDARMAANDSFGFYRPYSRDRGGVAPEPWHLSYAPLSLHCDGRLGAQALRELWGDDLVLGDVVSAELEEILERYVRVAEDWCPRGTL</sequence>
<dbReference type="InterPro" id="IPR009045">
    <property type="entry name" value="Zn_M74/Hedgehog-like"/>
</dbReference>
<dbReference type="Gene3D" id="3.30.1380.10">
    <property type="match status" value="1"/>
</dbReference>
<protein>
    <submittedName>
        <fullName evidence="2">M15 family metallopeptidase</fullName>
    </submittedName>
</protein>
<accession>A0A5B0WUP4</accession>
<dbReference type="InterPro" id="IPR003709">
    <property type="entry name" value="VanY-like_core_dom"/>
</dbReference>
<evidence type="ECO:0000313" key="2">
    <source>
        <dbReference type="EMBL" id="KAA1190015.1"/>
    </source>
</evidence>
<name>A0A5B0WUP4_9GAMM</name>
<reference evidence="2 3" key="1">
    <citation type="submission" date="2019-09" db="EMBL/GenBank/DDBJ databases">
        <authorList>
            <person name="Chen X.-Y."/>
        </authorList>
    </citation>
    <scope>NUCLEOTIDE SEQUENCE [LARGE SCALE GENOMIC DNA]</scope>
    <source>
        <strain evidence="2 3">NY5</strain>
    </source>
</reference>
<dbReference type="AlphaFoldDB" id="A0A5B0WUP4"/>
<dbReference type="EMBL" id="VTUX01000006">
    <property type="protein sequence ID" value="KAA1190015.1"/>
    <property type="molecule type" value="Genomic_DNA"/>
</dbReference>
<gene>
    <name evidence="2" type="ORF">F0M18_13170</name>
</gene>
<dbReference type="PANTHER" id="PTHR34385:SF1">
    <property type="entry name" value="PEPTIDOGLYCAN L-ALANYL-D-GLUTAMATE ENDOPEPTIDASE CWLK"/>
    <property type="match status" value="1"/>
</dbReference>
<feature type="domain" description="D-alanyl-D-alanine carboxypeptidase-like core" evidence="1">
    <location>
        <begin position="24"/>
        <end position="182"/>
    </location>
</feature>
<proteinExistence type="predicted"/>
<dbReference type="PANTHER" id="PTHR34385">
    <property type="entry name" value="D-ALANYL-D-ALANINE CARBOXYPEPTIDASE"/>
    <property type="match status" value="1"/>
</dbReference>
<dbReference type="Pfam" id="PF02557">
    <property type="entry name" value="VanY"/>
    <property type="match status" value="1"/>
</dbReference>
<dbReference type="CDD" id="cd14847">
    <property type="entry name" value="DD-carboxypeptidase_like"/>
    <property type="match status" value="1"/>
</dbReference>
<dbReference type="SUPFAM" id="SSF55166">
    <property type="entry name" value="Hedgehog/DD-peptidase"/>
    <property type="match status" value="1"/>
</dbReference>
<dbReference type="RefSeq" id="WP_149611915.1">
    <property type="nucleotide sequence ID" value="NZ_VTUX01000006.1"/>
</dbReference>
<dbReference type="Proteomes" id="UP000323708">
    <property type="component" value="Unassembled WGS sequence"/>
</dbReference>
<dbReference type="GO" id="GO:0008233">
    <property type="term" value="F:peptidase activity"/>
    <property type="evidence" value="ECO:0007669"/>
    <property type="project" value="InterPro"/>
</dbReference>
<organism evidence="2 3">
    <name type="scientific">Pseudohalioglobus sediminis</name>
    <dbReference type="NCBI Taxonomy" id="2606449"/>
    <lineage>
        <taxon>Bacteria</taxon>
        <taxon>Pseudomonadati</taxon>
        <taxon>Pseudomonadota</taxon>
        <taxon>Gammaproteobacteria</taxon>
        <taxon>Cellvibrionales</taxon>
        <taxon>Halieaceae</taxon>
        <taxon>Pseudohalioglobus</taxon>
    </lineage>
</organism>
<dbReference type="GO" id="GO:0006508">
    <property type="term" value="P:proteolysis"/>
    <property type="evidence" value="ECO:0007669"/>
    <property type="project" value="InterPro"/>
</dbReference>
<dbReference type="InterPro" id="IPR052179">
    <property type="entry name" value="DD-CPase-like"/>
</dbReference>
<comment type="caution">
    <text evidence="2">The sequence shown here is derived from an EMBL/GenBank/DDBJ whole genome shotgun (WGS) entry which is preliminary data.</text>
</comment>
<evidence type="ECO:0000259" key="1">
    <source>
        <dbReference type="Pfam" id="PF02557"/>
    </source>
</evidence>